<reference evidence="2 3" key="1">
    <citation type="journal article" date="2016" name="Nat. Commun.">
        <title>Thousands of microbial genomes shed light on interconnected biogeochemical processes in an aquifer system.</title>
        <authorList>
            <person name="Anantharaman K."/>
            <person name="Brown C.T."/>
            <person name="Hug L.A."/>
            <person name="Sharon I."/>
            <person name="Castelle C.J."/>
            <person name="Probst A.J."/>
            <person name="Thomas B.C."/>
            <person name="Singh A."/>
            <person name="Wilkins M.J."/>
            <person name="Karaoz U."/>
            <person name="Brodie E.L."/>
            <person name="Williams K.H."/>
            <person name="Hubbard S.S."/>
            <person name="Banfield J.F."/>
        </authorList>
    </citation>
    <scope>NUCLEOTIDE SEQUENCE [LARGE SCALE GENOMIC DNA]</scope>
</reference>
<evidence type="ECO:0000313" key="3">
    <source>
        <dbReference type="Proteomes" id="UP000177605"/>
    </source>
</evidence>
<dbReference type="Proteomes" id="UP000177605">
    <property type="component" value="Unassembled WGS sequence"/>
</dbReference>
<sequence length="169" mass="17746">MKTIITLIVVLVVAGAGYLIWDNQRTKDLAVEASPTVSPSPTASPEGTPTAAASPTKTPSPTATPQNAIVTYTDSGFSPKVTTIKTGATVTFRNQSSGMFWPASGPHPAHTAYDGTSLSLHCTNKTATTFDACVGIAASQTYSFKFTKIGTWNYHDHLHSSLTGSVIVQ</sequence>
<gene>
    <name evidence="2" type="ORF">A2669_02315</name>
</gene>
<comment type="caution">
    <text evidence="2">The sequence shown here is derived from an EMBL/GenBank/DDBJ whole genome shotgun (WGS) entry which is preliminary data.</text>
</comment>
<dbReference type="InterPro" id="IPR008972">
    <property type="entry name" value="Cupredoxin"/>
</dbReference>
<dbReference type="Gene3D" id="2.60.40.420">
    <property type="entry name" value="Cupredoxins - blue copper proteins"/>
    <property type="match status" value="1"/>
</dbReference>
<accession>A0A1F8F1R6</accession>
<evidence type="ECO:0000256" key="1">
    <source>
        <dbReference type="SAM" id="MobiDB-lite"/>
    </source>
</evidence>
<dbReference type="EMBL" id="MGJM01000004">
    <property type="protein sequence ID" value="OGN07065.1"/>
    <property type="molecule type" value="Genomic_DNA"/>
</dbReference>
<proteinExistence type="predicted"/>
<evidence type="ECO:0000313" key="2">
    <source>
        <dbReference type="EMBL" id="OGN07065.1"/>
    </source>
</evidence>
<feature type="region of interest" description="Disordered" evidence="1">
    <location>
        <begin position="32"/>
        <end position="65"/>
    </location>
</feature>
<dbReference type="SUPFAM" id="SSF49503">
    <property type="entry name" value="Cupredoxins"/>
    <property type="match status" value="1"/>
</dbReference>
<name>A0A1F8F1R6_9BACT</name>
<evidence type="ECO:0008006" key="4">
    <source>
        <dbReference type="Google" id="ProtNLM"/>
    </source>
</evidence>
<dbReference type="AlphaFoldDB" id="A0A1F8F1R6"/>
<protein>
    <recommendedName>
        <fullName evidence="4">EfeO-type cupredoxin-like domain-containing protein</fullName>
    </recommendedName>
</protein>
<organism evidence="2 3">
    <name type="scientific">Candidatus Yanofskybacteria bacterium RIFCSPHIGHO2_01_FULL_48_25b</name>
    <dbReference type="NCBI Taxonomy" id="1802672"/>
    <lineage>
        <taxon>Bacteria</taxon>
        <taxon>Candidatus Yanofskyibacteriota</taxon>
    </lineage>
</organism>